<feature type="region of interest" description="Disordered" evidence="1">
    <location>
        <begin position="1"/>
        <end position="23"/>
    </location>
</feature>
<name>A0A7N0V3S0_KALFE</name>
<evidence type="ECO:0000256" key="1">
    <source>
        <dbReference type="SAM" id="MobiDB-lite"/>
    </source>
</evidence>
<reference evidence="2" key="1">
    <citation type="submission" date="2021-01" db="UniProtKB">
        <authorList>
            <consortium name="EnsemblPlants"/>
        </authorList>
    </citation>
    <scope>IDENTIFICATION</scope>
</reference>
<dbReference type="EnsemblPlants" id="Kaladp0096s0070.1.v1.1">
    <property type="protein sequence ID" value="Kaladp0096s0070.1.v1.1.CDS.1"/>
    <property type="gene ID" value="Kaladp0096s0070.v1.1"/>
</dbReference>
<sequence>MQAYQDAERGDRESERHNSGAYAASANVSRQYYHSDIISNLRRLLESNEKHTAEMAVGASAAILLFLLNQEIIVPIGPLSPVGL</sequence>
<proteinExistence type="predicted"/>
<keyword evidence="3" id="KW-1185">Reference proteome</keyword>
<feature type="compositionally biased region" description="Basic and acidic residues" evidence="1">
    <location>
        <begin position="1"/>
        <end position="18"/>
    </location>
</feature>
<protein>
    <submittedName>
        <fullName evidence="2">Uncharacterized protein</fullName>
    </submittedName>
</protein>
<dbReference type="Proteomes" id="UP000594263">
    <property type="component" value="Unplaced"/>
</dbReference>
<accession>A0A7N0V3S0</accession>
<dbReference type="AlphaFoldDB" id="A0A7N0V3S0"/>
<dbReference type="Gramene" id="Kaladp0096s0070.1.v1.1">
    <property type="protein sequence ID" value="Kaladp0096s0070.1.v1.1.CDS.1"/>
    <property type="gene ID" value="Kaladp0096s0070.v1.1"/>
</dbReference>
<evidence type="ECO:0000313" key="2">
    <source>
        <dbReference type="EnsemblPlants" id="Kaladp0096s0070.1.v1.1.CDS.1"/>
    </source>
</evidence>
<organism evidence="2 3">
    <name type="scientific">Kalanchoe fedtschenkoi</name>
    <name type="common">Lavender scallops</name>
    <name type="synonym">South American air plant</name>
    <dbReference type="NCBI Taxonomy" id="63787"/>
    <lineage>
        <taxon>Eukaryota</taxon>
        <taxon>Viridiplantae</taxon>
        <taxon>Streptophyta</taxon>
        <taxon>Embryophyta</taxon>
        <taxon>Tracheophyta</taxon>
        <taxon>Spermatophyta</taxon>
        <taxon>Magnoliopsida</taxon>
        <taxon>eudicotyledons</taxon>
        <taxon>Gunneridae</taxon>
        <taxon>Pentapetalae</taxon>
        <taxon>Saxifragales</taxon>
        <taxon>Crassulaceae</taxon>
        <taxon>Kalanchoe</taxon>
    </lineage>
</organism>
<evidence type="ECO:0000313" key="3">
    <source>
        <dbReference type="Proteomes" id="UP000594263"/>
    </source>
</evidence>